<evidence type="ECO:0000256" key="7">
    <source>
        <dbReference type="ARBA" id="ARBA00023136"/>
    </source>
</evidence>
<dbReference type="HAMAP" id="MF_00422">
    <property type="entry name" value="SecE"/>
    <property type="match status" value="1"/>
</dbReference>
<keyword evidence="5 8" id="KW-1133">Transmembrane helix</keyword>
<evidence type="ECO:0000256" key="3">
    <source>
        <dbReference type="ARBA" id="ARBA00022692"/>
    </source>
</evidence>
<name>A0ABS0AY02_9BACT</name>
<keyword evidence="7 8" id="KW-0472">Membrane</keyword>
<comment type="subunit">
    <text evidence="8">Component of the Sec protein translocase complex. Heterotrimer consisting of SecY, SecE and SecG subunits. The heterotrimers can form oligomers, although 1 heterotrimer is thought to be able to translocate proteins. Interacts with the ribosome. Interacts with SecDF, and other proteins may be involved. Interacts with SecA.</text>
</comment>
<comment type="similarity">
    <text evidence="8">Belongs to the SecE/SEC61-gamma family.</text>
</comment>
<evidence type="ECO:0000256" key="8">
    <source>
        <dbReference type="HAMAP-Rule" id="MF_00422"/>
    </source>
</evidence>
<keyword evidence="6 8" id="KW-0811">Translocation</keyword>
<feature type="transmembrane region" description="Helical" evidence="8">
    <location>
        <begin position="55"/>
        <end position="78"/>
    </location>
</feature>
<dbReference type="InterPro" id="IPR001901">
    <property type="entry name" value="Translocase_SecE/Sec61-g"/>
</dbReference>
<keyword evidence="8" id="KW-1003">Cell membrane</keyword>
<comment type="function">
    <text evidence="8">Essential subunit of the Sec protein translocation channel SecYEG. Clamps together the 2 halves of SecY. May contact the channel plug during translocation.</text>
</comment>
<dbReference type="EMBL" id="JAAEJV010000008">
    <property type="protein sequence ID" value="MBF5059013.1"/>
    <property type="molecule type" value="Genomic_DNA"/>
</dbReference>
<dbReference type="RefSeq" id="WP_194847314.1">
    <property type="nucleotide sequence ID" value="NZ_JAAEJV010000008.1"/>
</dbReference>
<comment type="caution">
    <text evidence="9">The sequence shown here is derived from an EMBL/GenBank/DDBJ whole genome shotgun (WGS) entry which is preliminary data.</text>
</comment>
<keyword evidence="2 8" id="KW-0813">Transport</keyword>
<dbReference type="NCBIfam" id="TIGR00964">
    <property type="entry name" value="secE_bact"/>
    <property type="match status" value="1"/>
</dbReference>
<reference evidence="9 10" key="1">
    <citation type="submission" date="2020-01" db="EMBL/GenBank/DDBJ databases">
        <title>Draft genome sequence of Cand. Neptunochlamydia vexilliferae K9.</title>
        <authorList>
            <person name="Schulz F."/>
            <person name="Koestlbacher S."/>
            <person name="Wascher F."/>
            <person name="Pizzetti I."/>
            <person name="Horn M."/>
        </authorList>
    </citation>
    <scope>NUCLEOTIDE SEQUENCE [LARGE SCALE GENOMIC DNA]</scope>
    <source>
        <strain evidence="9 10">K9</strain>
    </source>
</reference>
<keyword evidence="10" id="KW-1185">Reference proteome</keyword>
<organism evidence="9 10">
    <name type="scientific">Candidatus Neptunichlamydia vexilliferae</name>
    <dbReference type="NCBI Taxonomy" id="1651774"/>
    <lineage>
        <taxon>Bacteria</taxon>
        <taxon>Pseudomonadati</taxon>
        <taxon>Chlamydiota</taxon>
        <taxon>Chlamydiia</taxon>
        <taxon>Parachlamydiales</taxon>
        <taxon>Simkaniaceae</taxon>
        <taxon>Candidatus Neptunichlamydia</taxon>
    </lineage>
</organism>
<sequence>MKKKPDMTVSQKIEQLAAAKAKKAKKKGSFLHEMKEEMKRVSWTSKEDLVSFGKVVIGAIFFLGLGIYLVDLFIRLVLNGIGNLVRLIGA</sequence>
<accession>A0ABS0AY02</accession>
<evidence type="ECO:0000256" key="1">
    <source>
        <dbReference type="ARBA" id="ARBA00004370"/>
    </source>
</evidence>
<evidence type="ECO:0000313" key="9">
    <source>
        <dbReference type="EMBL" id="MBF5059013.1"/>
    </source>
</evidence>
<dbReference type="Gene3D" id="1.20.5.1030">
    <property type="entry name" value="Preprotein translocase secy subunit"/>
    <property type="match status" value="1"/>
</dbReference>
<evidence type="ECO:0000256" key="6">
    <source>
        <dbReference type="ARBA" id="ARBA00023010"/>
    </source>
</evidence>
<dbReference type="Proteomes" id="UP001194714">
    <property type="component" value="Unassembled WGS sequence"/>
</dbReference>
<dbReference type="InterPro" id="IPR038379">
    <property type="entry name" value="SecE_sf"/>
</dbReference>
<evidence type="ECO:0000256" key="2">
    <source>
        <dbReference type="ARBA" id="ARBA00022448"/>
    </source>
</evidence>
<dbReference type="InterPro" id="IPR005807">
    <property type="entry name" value="SecE_bac"/>
</dbReference>
<keyword evidence="3 8" id="KW-0812">Transmembrane</keyword>
<gene>
    <name evidence="8" type="primary">secE</name>
    <name evidence="9" type="ORF">NEPTK9_000516</name>
</gene>
<protein>
    <recommendedName>
        <fullName evidence="8">Protein translocase subunit SecE</fullName>
    </recommendedName>
</protein>
<proteinExistence type="inferred from homology"/>
<evidence type="ECO:0000256" key="4">
    <source>
        <dbReference type="ARBA" id="ARBA00022927"/>
    </source>
</evidence>
<evidence type="ECO:0000256" key="5">
    <source>
        <dbReference type="ARBA" id="ARBA00022989"/>
    </source>
</evidence>
<keyword evidence="4 8" id="KW-0653">Protein transport</keyword>
<dbReference type="Pfam" id="PF00584">
    <property type="entry name" value="SecE"/>
    <property type="match status" value="1"/>
</dbReference>
<evidence type="ECO:0000313" key="10">
    <source>
        <dbReference type="Proteomes" id="UP001194714"/>
    </source>
</evidence>
<comment type="subcellular location">
    <subcellularLocation>
        <location evidence="8">Cell membrane</location>
        <topology evidence="8">Single-pass membrane protein</topology>
    </subcellularLocation>
    <subcellularLocation>
        <location evidence="1">Membrane</location>
    </subcellularLocation>
</comment>